<keyword evidence="3" id="KW-0862">Zinc</keyword>
<dbReference type="PaxDb" id="2711-XP_006487786.1"/>
<dbReference type="Proteomes" id="UP000027120">
    <property type="component" value="Unassembled WGS sequence"/>
</dbReference>
<dbReference type="InterPro" id="IPR044807">
    <property type="entry name" value="DRIP1-like"/>
</dbReference>
<feature type="region of interest" description="Disordered" evidence="5">
    <location>
        <begin position="118"/>
        <end position="146"/>
    </location>
</feature>
<keyword evidence="1" id="KW-0479">Metal-binding</keyword>
<dbReference type="Gene3D" id="3.30.40.10">
    <property type="entry name" value="Zinc/RING finger domain, C3HC4 (zinc finger)"/>
    <property type="match status" value="1"/>
</dbReference>
<protein>
    <recommendedName>
        <fullName evidence="6">RING-type domain-containing protein</fullName>
    </recommendedName>
</protein>
<dbReference type="InterPro" id="IPR001841">
    <property type="entry name" value="Znf_RING"/>
</dbReference>
<feature type="compositionally biased region" description="Polar residues" evidence="5">
    <location>
        <begin position="169"/>
        <end position="183"/>
    </location>
</feature>
<evidence type="ECO:0000256" key="2">
    <source>
        <dbReference type="ARBA" id="ARBA00022771"/>
    </source>
</evidence>
<evidence type="ECO:0000313" key="7">
    <source>
        <dbReference type="EMBL" id="KDO54393.1"/>
    </source>
</evidence>
<dbReference type="CDD" id="cd16525">
    <property type="entry name" value="RING-HC_PCGF"/>
    <property type="match status" value="1"/>
</dbReference>
<dbReference type="eggNOG" id="KOG2660">
    <property type="taxonomic scope" value="Eukaryota"/>
</dbReference>
<dbReference type="STRING" id="2711.A0A067EH23"/>
<proteinExistence type="predicted"/>
<keyword evidence="2 4" id="KW-0863">Zinc-finger</keyword>
<dbReference type="GO" id="GO:0004842">
    <property type="term" value="F:ubiquitin-protein transferase activity"/>
    <property type="evidence" value="ECO:0007669"/>
    <property type="project" value="InterPro"/>
</dbReference>
<dbReference type="EMBL" id="KK784996">
    <property type="protein sequence ID" value="KDO54393.1"/>
    <property type="molecule type" value="Genomic_DNA"/>
</dbReference>
<dbReference type="InterPro" id="IPR013083">
    <property type="entry name" value="Znf_RING/FYVE/PHD"/>
</dbReference>
<evidence type="ECO:0000313" key="8">
    <source>
        <dbReference type="Proteomes" id="UP000027120"/>
    </source>
</evidence>
<sequence>MDTVRTTARHVVKVKRETLEACMTCPLCNSLLREATTISLCLHTFCRKCIYEKLSDEEADCCPVCNIDLGCLPVEKLRPDHNLQDIRAKIFPFKRRKVQAPEVMPSISLPAKRKERSLSSLVVSTPKVPQHTGLTGKRTKGSTRKAAALRGCGFMLEDKKESSIEDHPMSSSSPDSLNKNAQNRRQESYKAEPSSEQGPNKVGEITEAKADLWTPLNCLVEAANRTKSSKSNSQGPSLAKTDLHNFPDSEVFMPETKVKVELPNSPGGEICSSKTKMKEHGLKTKYQNDKNGIGLHPGPMKRRRRAAAKKREVGTEESCAAAQAMLDAAGAKYKRRNTPIWFSLVASEDQKGDGSLPQISTCYLRIK</sequence>
<feature type="domain" description="RING-type" evidence="6">
    <location>
        <begin position="25"/>
        <end position="66"/>
    </location>
</feature>
<dbReference type="GO" id="GO:0008270">
    <property type="term" value="F:zinc ion binding"/>
    <property type="evidence" value="ECO:0007669"/>
    <property type="project" value="UniProtKB-KW"/>
</dbReference>
<reference evidence="7 8" key="1">
    <citation type="submission" date="2014-04" db="EMBL/GenBank/DDBJ databases">
        <authorList>
            <consortium name="International Citrus Genome Consortium"/>
            <person name="Gmitter F."/>
            <person name="Chen C."/>
            <person name="Farmerie W."/>
            <person name="Harkins T."/>
            <person name="Desany B."/>
            <person name="Mohiuddin M."/>
            <person name="Kodira C."/>
            <person name="Borodovsky M."/>
            <person name="Lomsadze A."/>
            <person name="Burns P."/>
            <person name="Jenkins J."/>
            <person name="Prochnik S."/>
            <person name="Shu S."/>
            <person name="Chapman J."/>
            <person name="Pitluck S."/>
            <person name="Schmutz J."/>
            <person name="Rokhsar D."/>
        </authorList>
    </citation>
    <scope>NUCLEOTIDE SEQUENCE</scope>
</reference>
<evidence type="ECO:0000256" key="1">
    <source>
        <dbReference type="ARBA" id="ARBA00022723"/>
    </source>
</evidence>
<accession>A0A067EH23</accession>
<dbReference type="InterPro" id="IPR017907">
    <property type="entry name" value="Znf_RING_CS"/>
</dbReference>
<dbReference type="SMART" id="SM00184">
    <property type="entry name" value="RING"/>
    <property type="match status" value="1"/>
</dbReference>
<gene>
    <name evidence="7" type="ORF">CISIN_1g017736mg</name>
</gene>
<evidence type="ECO:0000256" key="4">
    <source>
        <dbReference type="PROSITE-ProRule" id="PRU00175"/>
    </source>
</evidence>
<feature type="compositionally biased region" description="Polar residues" evidence="5">
    <location>
        <begin position="225"/>
        <end position="236"/>
    </location>
</feature>
<dbReference type="SUPFAM" id="SSF57850">
    <property type="entry name" value="RING/U-box"/>
    <property type="match status" value="1"/>
</dbReference>
<evidence type="ECO:0000256" key="3">
    <source>
        <dbReference type="ARBA" id="ARBA00022833"/>
    </source>
</evidence>
<feature type="compositionally biased region" description="Basic and acidic residues" evidence="5">
    <location>
        <begin position="158"/>
        <end position="168"/>
    </location>
</feature>
<feature type="region of interest" description="Disordered" evidence="5">
    <location>
        <begin position="158"/>
        <end position="201"/>
    </location>
</feature>
<dbReference type="PROSITE" id="PS00518">
    <property type="entry name" value="ZF_RING_1"/>
    <property type="match status" value="1"/>
</dbReference>
<evidence type="ECO:0000259" key="6">
    <source>
        <dbReference type="PROSITE" id="PS50089"/>
    </source>
</evidence>
<dbReference type="PANTHER" id="PTHR46293:SF1">
    <property type="entry name" value="OS03G0632800 PROTEIN"/>
    <property type="match status" value="1"/>
</dbReference>
<dbReference type="AlphaFoldDB" id="A0A067EH23"/>
<organism evidence="7 8">
    <name type="scientific">Citrus sinensis</name>
    <name type="common">Sweet orange</name>
    <name type="synonym">Citrus aurantium var. sinensis</name>
    <dbReference type="NCBI Taxonomy" id="2711"/>
    <lineage>
        <taxon>Eukaryota</taxon>
        <taxon>Viridiplantae</taxon>
        <taxon>Streptophyta</taxon>
        <taxon>Embryophyta</taxon>
        <taxon>Tracheophyta</taxon>
        <taxon>Spermatophyta</taxon>
        <taxon>Magnoliopsida</taxon>
        <taxon>eudicotyledons</taxon>
        <taxon>Gunneridae</taxon>
        <taxon>Pentapetalae</taxon>
        <taxon>rosids</taxon>
        <taxon>malvids</taxon>
        <taxon>Sapindales</taxon>
        <taxon>Rutaceae</taxon>
        <taxon>Aurantioideae</taxon>
        <taxon>Citrus</taxon>
    </lineage>
</organism>
<dbReference type="SMR" id="A0A067EH23"/>
<evidence type="ECO:0000256" key="5">
    <source>
        <dbReference type="SAM" id="MobiDB-lite"/>
    </source>
</evidence>
<keyword evidence="8" id="KW-1185">Reference proteome</keyword>
<dbReference type="Pfam" id="PF13923">
    <property type="entry name" value="zf-C3HC4_2"/>
    <property type="match status" value="1"/>
</dbReference>
<dbReference type="PANTHER" id="PTHR46293">
    <property type="entry name" value="E3 UBIQUITIN PROTEIN LIGASE DRIP1"/>
    <property type="match status" value="1"/>
</dbReference>
<name>A0A067EH23_CITSI</name>
<dbReference type="PROSITE" id="PS50089">
    <property type="entry name" value="ZF_RING_2"/>
    <property type="match status" value="1"/>
</dbReference>
<feature type="region of interest" description="Disordered" evidence="5">
    <location>
        <begin position="225"/>
        <end position="244"/>
    </location>
</feature>